<gene>
    <name evidence="5" type="ORF">HPB51_002058</name>
</gene>
<sequence>MVLACLLLCEMDEEESWSVGDSAEDHREAKGNMNRVVAQDWELRMWSAPGSVPRGGALLVRCPVPSHVSSHVIVTAWEEEHHSPALITPRSPTDRYVMTASGDLYVRSLTQASRFRCHTEDVLTRRNRTSSTYAHYHATETSGSQTPSITFHSGHVTIDQGRPTDLVCLAQGWPPPKFKWYRKQGQRLAPVSSSPAPTVLDGVLHWSGGVDAEDEGQYVCVASNTLGEARATLQLSVIGEHACFSHARLINA</sequence>
<protein>
    <recommendedName>
        <fullName evidence="4">Ig-like domain-containing protein</fullName>
    </recommendedName>
</protein>
<evidence type="ECO:0000256" key="1">
    <source>
        <dbReference type="ARBA" id="ARBA00022737"/>
    </source>
</evidence>
<dbReference type="Proteomes" id="UP000821866">
    <property type="component" value="Unassembled WGS sequence"/>
</dbReference>
<keyword evidence="3" id="KW-0393">Immunoglobulin domain</keyword>
<dbReference type="FunFam" id="2.60.40.10:FF:000032">
    <property type="entry name" value="palladin isoform X1"/>
    <property type="match status" value="1"/>
</dbReference>
<dbReference type="InterPro" id="IPR036179">
    <property type="entry name" value="Ig-like_dom_sf"/>
</dbReference>
<dbReference type="InterPro" id="IPR003599">
    <property type="entry name" value="Ig_sub"/>
</dbReference>
<keyword evidence="1" id="KW-0677">Repeat</keyword>
<dbReference type="SMART" id="SM00408">
    <property type="entry name" value="IGc2"/>
    <property type="match status" value="1"/>
</dbReference>
<keyword evidence="2" id="KW-1015">Disulfide bond</keyword>
<comment type="caution">
    <text evidence="5">The sequence shown here is derived from an EMBL/GenBank/DDBJ whole genome shotgun (WGS) entry which is preliminary data.</text>
</comment>
<dbReference type="InterPro" id="IPR007110">
    <property type="entry name" value="Ig-like_dom"/>
</dbReference>
<dbReference type="PANTHER" id="PTHR44170:SF6">
    <property type="entry name" value="CONTACTIN"/>
    <property type="match status" value="1"/>
</dbReference>
<accession>A0A9J6DSN5</accession>
<feature type="domain" description="Ig-like" evidence="4">
    <location>
        <begin position="147"/>
        <end position="236"/>
    </location>
</feature>
<dbReference type="GO" id="GO:0016020">
    <property type="term" value="C:membrane"/>
    <property type="evidence" value="ECO:0007669"/>
    <property type="project" value="UniProtKB-SubCell"/>
</dbReference>
<reference evidence="5" key="2">
    <citation type="submission" date="2021-09" db="EMBL/GenBank/DDBJ databases">
        <authorList>
            <person name="Jia N."/>
            <person name="Wang J."/>
            <person name="Shi W."/>
            <person name="Du L."/>
            <person name="Sun Y."/>
            <person name="Zhan W."/>
            <person name="Jiang J."/>
            <person name="Wang Q."/>
            <person name="Zhang B."/>
            <person name="Ji P."/>
            <person name="Sakyi L.B."/>
            <person name="Cui X."/>
            <person name="Yuan T."/>
            <person name="Jiang B."/>
            <person name="Yang W."/>
            <person name="Lam T.T.-Y."/>
            <person name="Chang Q."/>
            <person name="Ding S."/>
            <person name="Wang X."/>
            <person name="Zhu J."/>
            <person name="Ruan X."/>
            <person name="Zhao L."/>
            <person name="Wei J."/>
            <person name="Que T."/>
            <person name="Du C."/>
            <person name="Cheng J."/>
            <person name="Dai P."/>
            <person name="Han X."/>
            <person name="Huang E."/>
            <person name="Gao Y."/>
            <person name="Liu J."/>
            <person name="Shao H."/>
            <person name="Ye R."/>
            <person name="Li L."/>
            <person name="Wei W."/>
            <person name="Wang X."/>
            <person name="Wang C."/>
            <person name="Huo Q."/>
            <person name="Li W."/>
            <person name="Guo W."/>
            <person name="Chen H."/>
            <person name="Chen S."/>
            <person name="Zhou L."/>
            <person name="Zhou L."/>
            <person name="Ni X."/>
            <person name="Tian J."/>
            <person name="Zhou Y."/>
            <person name="Sheng Y."/>
            <person name="Liu T."/>
            <person name="Pan Y."/>
            <person name="Xia L."/>
            <person name="Li J."/>
            <person name="Zhao F."/>
            <person name="Cao W."/>
        </authorList>
    </citation>
    <scope>NUCLEOTIDE SEQUENCE</scope>
    <source>
        <strain evidence="5">Rmic-2018</strain>
        <tissue evidence="5">Larvae</tissue>
    </source>
</reference>
<dbReference type="PANTHER" id="PTHR44170">
    <property type="entry name" value="PROTEIN SIDEKICK"/>
    <property type="match status" value="1"/>
</dbReference>
<dbReference type="SUPFAM" id="SSF48726">
    <property type="entry name" value="Immunoglobulin"/>
    <property type="match status" value="1"/>
</dbReference>
<dbReference type="PROSITE" id="PS50835">
    <property type="entry name" value="IG_LIKE"/>
    <property type="match status" value="1"/>
</dbReference>
<evidence type="ECO:0000256" key="3">
    <source>
        <dbReference type="ARBA" id="ARBA00023319"/>
    </source>
</evidence>
<dbReference type="InterPro" id="IPR013783">
    <property type="entry name" value="Ig-like_fold"/>
</dbReference>
<dbReference type="Gene3D" id="2.60.40.10">
    <property type="entry name" value="Immunoglobulins"/>
    <property type="match status" value="2"/>
</dbReference>
<keyword evidence="6" id="KW-1185">Reference proteome</keyword>
<dbReference type="GO" id="GO:0098609">
    <property type="term" value="P:cell-cell adhesion"/>
    <property type="evidence" value="ECO:0007669"/>
    <property type="project" value="TreeGrafter"/>
</dbReference>
<evidence type="ECO:0000256" key="2">
    <source>
        <dbReference type="ARBA" id="ARBA00023157"/>
    </source>
</evidence>
<evidence type="ECO:0000313" key="6">
    <source>
        <dbReference type="Proteomes" id="UP000821866"/>
    </source>
</evidence>
<name>A0A9J6DSN5_RHIMP</name>
<dbReference type="InterPro" id="IPR003598">
    <property type="entry name" value="Ig_sub2"/>
</dbReference>
<dbReference type="SMART" id="SM00409">
    <property type="entry name" value="IG"/>
    <property type="match status" value="1"/>
</dbReference>
<proteinExistence type="predicted"/>
<dbReference type="VEuPathDB" id="VectorBase:LOC119169277"/>
<evidence type="ECO:0000313" key="5">
    <source>
        <dbReference type="EMBL" id="KAH8024888.1"/>
    </source>
</evidence>
<dbReference type="Pfam" id="PF13927">
    <property type="entry name" value="Ig_3"/>
    <property type="match status" value="1"/>
</dbReference>
<reference evidence="5" key="1">
    <citation type="journal article" date="2020" name="Cell">
        <title>Large-Scale Comparative Analyses of Tick Genomes Elucidate Their Genetic Diversity and Vector Capacities.</title>
        <authorList>
            <consortium name="Tick Genome and Microbiome Consortium (TIGMIC)"/>
            <person name="Jia N."/>
            <person name="Wang J."/>
            <person name="Shi W."/>
            <person name="Du L."/>
            <person name="Sun Y."/>
            <person name="Zhan W."/>
            <person name="Jiang J.F."/>
            <person name="Wang Q."/>
            <person name="Zhang B."/>
            <person name="Ji P."/>
            <person name="Bell-Sakyi L."/>
            <person name="Cui X.M."/>
            <person name="Yuan T.T."/>
            <person name="Jiang B.G."/>
            <person name="Yang W.F."/>
            <person name="Lam T.T."/>
            <person name="Chang Q.C."/>
            <person name="Ding S.J."/>
            <person name="Wang X.J."/>
            <person name="Zhu J.G."/>
            <person name="Ruan X.D."/>
            <person name="Zhao L."/>
            <person name="Wei J.T."/>
            <person name="Ye R.Z."/>
            <person name="Que T.C."/>
            <person name="Du C.H."/>
            <person name="Zhou Y.H."/>
            <person name="Cheng J.X."/>
            <person name="Dai P.F."/>
            <person name="Guo W.B."/>
            <person name="Han X.H."/>
            <person name="Huang E.J."/>
            <person name="Li L.F."/>
            <person name="Wei W."/>
            <person name="Gao Y.C."/>
            <person name="Liu J.Z."/>
            <person name="Shao H.Z."/>
            <person name="Wang X."/>
            <person name="Wang C.C."/>
            <person name="Yang T.C."/>
            <person name="Huo Q.B."/>
            <person name="Li W."/>
            <person name="Chen H.Y."/>
            <person name="Chen S.E."/>
            <person name="Zhou L.G."/>
            <person name="Ni X.B."/>
            <person name="Tian J.H."/>
            <person name="Sheng Y."/>
            <person name="Liu T."/>
            <person name="Pan Y.S."/>
            <person name="Xia L.Y."/>
            <person name="Li J."/>
            <person name="Zhao F."/>
            <person name="Cao W.C."/>
        </authorList>
    </citation>
    <scope>NUCLEOTIDE SEQUENCE</scope>
    <source>
        <strain evidence="5">Rmic-2018</strain>
    </source>
</reference>
<dbReference type="EMBL" id="JABSTU010000007">
    <property type="protein sequence ID" value="KAH8024888.1"/>
    <property type="molecule type" value="Genomic_DNA"/>
</dbReference>
<organism evidence="5 6">
    <name type="scientific">Rhipicephalus microplus</name>
    <name type="common">Cattle tick</name>
    <name type="synonym">Boophilus microplus</name>
    <dbReference type="NCBI Taxonomy" id="6941"/>
    <lineage>
        <taxon>Eukaryota</taxon>
        <taxon>Metazoa</taxon>
        <taxon>Ecdysozoa</taxon>
        <taxon>Arthropoda</taxon>
        <taxon>Chelicerata</taxon>
        <taxon>Arachnida</taxon>
        <taxon>Acari</taxon>
        <taxon>Parasitiformes</taxon>
        <taxon>Ixodida</taxon>
        <taxon>Ixodoidea</taxon>
        <taxon>Ixodidae</taxon>
        <taxon>Rhipicephalinae</taxon>
        <taxon>Rhipicephalus</taxon>
        <taxon>Boophilus</taxon>
    </lineage>
</organism>
<dbReference type="AlphaFoldDB" id="A0A9J6DSN5"/>
<evidence type="ECO:0000259" key="4">
    <source>
        <dbReference type="PROSITE" id="PS50835"/>
    </source>
</evidence>